<sequence length="82" mass="9585">MAQKKESKIKKNTLSRHEKDVDRNLGVSIMNDFLQLSKALERLKESDPEAFHAMFCLVEENLELKEEVKERGKRIAKLQKKS</sequence>
<dbReference type="Proteomes" id="UP000030487">
    <property type="component" value="Unassembled WGS sequence"/>
</dbReference>
<gene>
    <name evidence="1" type="ORF">CD31_01485</name>
</gene>
<organism evidence="1 2">
    <name type="scientific">Lysinibacillus boronitolerans JCM 21713 = 10a = NBRC 103108</name>
    <dbReference type="NCBI Taxonomy" id="1294264"/>
    <lineage>
        <taxon>Bacteria</taxon>
        <taxon>Bacillati</taxon>
        <taxon>Bacillota</taxon>
        <taxon>Bacilli</taxon>
        <taxon>Bacillales</taxon>
        <taxon>Bacillaceae</taxon>
        <taxon>Lysinibacillus</taxon>
    </lineage>
</organism>
<dbReference type="EMBL" id="JPVR01000052">
    <property type="protein sequence ID" value="KGR89069.1"/>
    <property type="molecule type" value="Genomic_DNA"/>
</dbReference>
<name>A0ABR4Y627_9BACI</name>
<accession>A0ABR4Y627</accession>
<evidence type="ECO:0000313" key="1">
    <source>
        <dbReference type="EMBL" id="KGR89069.1"/>
    </source>
</evidence>
<dbReference type="RefSeq" id="WP_036075211.1">
    <property type="nucleotide sequence ID" value="NZ_AVCW01000030.1"/>
</dbReference>
<evidence type="ECO:0000313" key="2">
    <source>
        <dbReference type="Proteomes" id="UP000030487"/>
    </source>
</evidence>
<protein>
    <submittedName>
        <fullName evidence="1">Uncharacterized protein</fullName>
    </submittedName>
</protein>
<keyword evidence="2" id="KW-1185">Reference proteome</keyword>
<reference evidence="1 2" key="1">
    <citation type="submission" date="2014-02" db="EMBL/GenBank/DDBJ databases">
        <title>Draft genome sequence of Lysinibacillus boronitolerans NBRC 103108.</title>
        <authorList>
            <person name="Zhang F."/>
            <person name="Wang G."/>
            <person name="Zhang L."/>
        </authorList>
    </citation>
    <scope>NUCLEOTIDE SEQUENCE [LARGE SCALE GENOMIC DNA]</scope>
    <source>
        <strain evidence="1 2">NBRC 103108</strain>
    </source>
</reference>
<proteinExistence type="predicted"/>
<comment type="caution">
    <text evidence="1">The sequence shown here is derived from an EMBL/GenBank/DDBJ whole genome shotgun (WGS) entry which is preliminary data.</text>
</comment>